<dbReference type="InterPro" id="IPR003594">
    <property type="entry name" value="HATPase_dom"/>
</dbReference>
<dbReference type="GO" id="GO:0016036">
    <property type="term" value="P:cellular response to phosphate starvation"/>
    <property type="evidence" value="ECO:0007669"/>
    <property type="project" value="TreeGrafter"/>
</dbReference>
<dbReference type="InterPro" id="IPR036097">
    <property type="entry name" value="HisK_dim/P_sf"/>
</dbReference>
<reference evidence="11" key="1">
    <citation type="submission" date="2018-08" db="EMBL/GenBank/DDBJ databases">
        <authorList>
            <person name="Liu Z.-W."/>
            <person name="Du Z.-J."/>
        </authorList>
    </citation>
    <scope>NUCLEOTIDE SEQUENCE [LARGE SCALE GENOMIC DNA]</scope>
    <source>
        <strain evidence="11">H4X</strain>
    </source>
</reference>
<dbReference type="InterPro" id="IPR035965">
    <property type="entry name" value="PAS-like_dom_sf"/>
</dbReference>
<evidence type="ECO:0000256" key="2">
    <source>
        <dbReference type="ARBA" id="ARBA00012438"/>
    </source>
</evidence>
<dbReference type="GO" id="GO:0004721">
    <property type="term" value="F:phosphoprotein phosphatase activity"/>
    <property type="evidence" value="ECO:0007669"/>
    <property type="project" value="TreeGrafter"/>
</dbReference>
<keyword evidence="6" id="KW-0902">Two-component regulatory system</keyword>
<dbReference type="Gene3D" id="1.10.287.130">
    <property type="match status" value="1"/>
</dbReference>
<proteinExistence type="predicted"/>
<protein>
    <recommendedName>
        <fullName evidence="2">histidine kinase</fullName>
        <ecNumber evidence="2">2.7.13.3</ecNumber>
    </recommendedName>
</protein>
<sequence>MIHLRFLVQPNTSHVVYSYITKLHLFNSFLSMSSSNNNLDLTVFKLVGDQYDGVFFVFDLEAGEFVYLNDALETLWKRKVKEVMENPASLLDSIHTEDREHVTANYRKLLEEREKMHLQFRVVWPYTTDRWMRLKVYPLGQAEQVHLVAGMAEDDSSRMKNIFNMQKINARKDSMLEILAHDLRGPISLVQTLAGVIEEDLPKSESEHSRKQLKIIQEICKRNIDLIRDLVHQEFLESAQVEVNKERLDVVWEIKEVIKLYRDSQQNLGKEFKLNSSHEQVYARVDSMKFMQVINNLVSNALKFTHEGGVISIYIEKNEDDVVISVKDNGIGIPEKHHPCLFDKFTEARRPGLKGEESVGLGMSVIKTIVELHQGKIWFESEENKGTTFFIQLFTQE</sequence>
<keyword evidence="3" id="KW-0597">Phosphoprotein</keyword>
<feature type="domain" description="PAS" evidence="9">
    <location>
        <begin position="55"/>
        <end position="113"/>
    </location>
</feature>
<dbReference type="EMBL" id="QRGR01000023">
    <property type="protein sequence ID" value="RDV13523.1"/>
    <property type="molecule type" value="Genomic_DNA"/>
</dbReference>
<dbReference type="GO" id="GO:0005886">
    <property type="term" value="C:plasma membrane"/>
    <property type="evidence" value="ECO:0007669"/>
    <property type="project" value="TreeGrafter"/>
</dbReference>
<dbReference type="AlphaFoldDB" id="A0A3D8L867"/>
<organism evidence="10 11">
    <name type="scientific">Pontibacter diazotrophicus</name>
    <dbReference type="NCBI Taxonomy" id="1400979"/>
    <lineage>
        <taxon>Bacteria</taxon>
        <taxon>Pseudomonadati</taxon>
        <taxon>Bacteroidota</taxon>
        <taxon>Cytophagia</taxon>
        <taxon>Cytophagales</taxon>
        <taxon>Hymenobacteraceae</taxon>
        <taxon>Pontibacter</taxon>
    </lineage>
</organism>
<evidence type="ECO:0000256" key="7">
    <source>
        <dbReference type="ARBA" id="ARBA00023136"/>
    </source>
</evidence>
<dbReference type="Pfam" id="PF02518">
    <property type="entry name" value="HATPase_c"/>
    <property type="match status" value="1"/>
</dbReference>
<dbReference type="Gene3D" id="3.30.450.20">
    <property type="entry name" value="PAS domain"/>
    <property type="match status" value="1"/>
</dbReference>
<dbReference type="GO" id="GO:0000155">
    <property type="term" value="F:phosphorelay sensor kinase activity"/>
    <property type="evidence" value="ECO:0007669"/>
    <property type="project" value="InterPro"/>
</dbReference>
<evidence type="ECO:0000256" key="4">
    <source>
        <dbReference type="ARBA" id="ARBA00022679"/>
    </source>
</evidence>
<gene>
    <name evidence="10" type="ORF">DXT99_19445</name>
</gene>
<dbReference type="InterPro" id="IPR036890">
    <property type="entry name" value="HATPase_C_sf"/>
</dbReference>
<evidence type="ECO:0000259" key="8">
    <source>
        <dbReference type="PROSITE" id="PS50109"/>
    </source>
</evidence>
<name>A0A3D8L867_9BACT</name>
<dbReference type="SMART" id="SM00388">
    <property type="entry name" value="HisKA"/>
    <property type="match status" value="1"/>
</dbReference>
<evidence type="ECO:0000256" key="1">
    <source>
        <dbReference type="ARBA" id="ARBA00000085"/>
    </source>
</evidence>
<keyword evidence="4" id="KW-0808">Transferase</keyword>
<keyword evidence="7" id="KW-0472">Membrane</keyword>
<keyword evidence="5 10" id="KW-0418">Kinase</keyword>
<dbReference type="PRINTS" id="PR00344">
    <property type="entry name" value="BCTRLSENSOR"/>
</dbReference>
<evidence type="ECO:0000256" key="5">
    <source>
        <dbReference type="ARBA" id="ARBA00022777"/>
    </source>
</evidence>
<comment type="catalytic activity">
    <reaction evidence="1">
        <text>ATP + protein L-histidine = ADP + protein N-phospho-L-histidine.</text>
        <dbReference type="EC" id="2.7.13.3"/>
    </reaction>
</comment>
<dbReference type="InterPro" id="IPR050351">
    <property type="entry name" value="BphY/WalK/GraS-like"/>
</dbReference>
<dbReference type="InterPro" id="IPR000014">
    <property type="entry name" value="PAS"/>
</dbReference>
<dbReference type="OrthoDB" id="9757990at2"/>
<dbReference type="SMART" id="SM00091">
    <property type="entry name" value="PAS"/>
    <property type="match status" value="1"/>
</dbReference>
<dbReference type="PANTHER" id="PTHR45453:SF1">
    <property type="entry name" value="PHOSPHATE REGULON SENSOR PROTEIN PHOR"/>
    <property type="match status" value="1"/>
</dbReference>
<dbReference type="CDD" id="cd00075">
    <property type="entry name" value="HATPase"/>
    <property type="match status" value="1"/>
</dbReference>
<dbReference type="InterPro" id="IPR003661">
    <property type="entry name" value="HisK_dim/P_dom"/>
</dbReference>
<dbReference type="EC" id="2.7.13.3" evidence="2"/>
<dbReference type="FunFam" id="3.30.565.10:FF:000006">
    <property type="entry name" value="Sensor histidine kinase WalK"/>
    <property type="match status" value="1"/>
</dbReference>
<evidence type="ECO:0000259" key="9">
    <source>
        <dbReference type="PROSITE" id="PS50112"/>
    </source>
</evidence>
<dbReference type="InterPro" id="IPR005467">
    <property type="entry name" value="His_kinase_dom"/>
</dbReference>
<dbReference type="SUPFAM" id="SSF55785">
    <property type="entry name" value="PYP-like sensor domain (PAS domain)"/>
    <property type="match status" value="1"/>
</dbReference>
<dbReference type="SUPFAM" id="SSF47384">
    <property type="entry name" value="Homodimeric domain of signal transducing histidine kinase"/>
    <property type="match status" value="1"/>
</dbReference>
<accession>A0A3D8L867</accession>
<dbReference type="PROSITE" id="PS50112">
    <property type="entry name" value="PAS"/>
    <property type="match status" value="1"/>
</dbReference>
<evidence type="ECO:0000313" key="10">
    <source>
        <dbReference type="EMBL" id="RDV13523.1"/>
    </source>
</evidence>
<feature type="domain" description="Histidine kinase" evidence="8">
    <location>
        <begin position="178"/>
        <end position="397"/>
    </location>
</feature>
<comment type="caution">
    <text evidence="10">The sequence shown here is derived from an EMBL/GenBank/DDBJ whole genome shotgun (WGS) entry which is preliminary data.</text>
</comment>
<dbReference type="SMART" id="SM00387">
    <property type="entry name" value="HATPase_c"/>
    <property type="match status" value="1"/>
</dbReference>
<keyword evidence="11" id="KW-1185">Reference proteome</keyword>
<evidence type="ECO:0000313" key="11">
    <source>
        <dbReference type="Proteomes" id="UP000256708"/>
    </source>
</evidence>
<dbReference type="CDD" id="cd00130">
    <property type="entry name" value="PAS"/>
    <property type="match status" value="1"/>
</dbReference>
<dbReference type="InterPro" id="IPR013655">
    <property type="entry name" value="PAS_fold_3"/>
</dbReference>
<dbReference type="PANTHER" id="PTHR45453">
    <property type="entry name" value="PHOSPHATE REGULON SENSOR PROTEIN PHOR"/>
    <property type="match status" value="1"/>
</dbReference>
<evidence type="ECO:0000256" key="3">
    <source>
        <dbReference type="ARBA" id="ARBA00022553"/>
    </source>
</evidence>
<dbReference type="Proteomes" id="UP000256708">
    <property type="component" value="Unassembled WGS sequence"/>
</dbReference>
<dbReference type="InterPro" id="IPR004358">
    <property type="entry name" value="Sig_transdc_His_kin-like_C"/>
</dbReference>
<dbReference type="Pfam" id="PF08447">
    <property type="entry name" value="PAS_3"/>
    <property type="match status" value="1"/>
</dbReference>
<dbReference type="Gene3D" id="3.30.565.10">
    <property type="entry name" value="Histidine kinase-like ATPase, C-terminal domain"/>
    <property type="match status" value="1"/>
</dbReference>
<dbReference type="PROSITE" id="PS50109">
    <property type="entry name" value="HIS_KIN"/>
    <property type="match status" value="1"/>
</dbReference>
<dbReference type="CDD" id="cd00082">
    <property type="entry name" value="HisKA"/>
    <property type="match status" value="1"/>
</dbReference>
<evidence type="ECO:0000256" key="6">
    <source>
        <dbReference type="ARBA" id="ARBA00023012"/>
    </source>
</evidence>
<dbReference type="SUPFAM" id="SSF55874">
    <property type="entry name" value="ATPase domain of HSP90 chaperone/DNA topoisomerase II/histidine kinase"/>
    <property type="match status" value="1"/>
</dbReference>